<dbReference type="InterPro" id="IPR010036">
    <property type="entry name" value="MDP_1_eu_arc"/>
</dbReference>
<organism evidence="1 2">
    <name type="scientific">Gryllus longicercus</name>
    <dbReference type="NCBI Taxonomy" id="2509291"/>
    <lineage>
        <taxon>Eukaryota</taxon>
        <taxon>Metazoa</taxon>
        <taxon>Ecdysozoa</taxon>
        <taxon>Arthropoda</taxon>
        <taxon>Hexapoda</taxon>
        <taxon>Insecta</taxon>
        <taxon>Pterygota</taxon>
        <taxon>Neoptera</taxon>
        <taxon>Polyneoptera</taxon>
        <taxon>Orthoptera</taxon>
        <taxon>Ensifera</taxon>
        <taxon>Gryllidea</taxon>
        <taxon>Grylloidea</taxon>
        <taxon>Gryllidae</taxon>
        <taxon>Gryllinae</taxon>
        <taxon>Gryllus</taxon>
    </lineage>
</organism>
<dbReference type="SFLD" id="SFLDG01129">
    <property type="entry name" value="C1.5:_HAD__Beta-PGM__Phosphata"/>
    <property type="match status" value="1"/>
</dbReference>
<dbReference type="NCBIfam" id="TIGR01685">
    <property type="entry name" value="MDP-1"/>
    <property type="match status" value="1"/>
</dbReference>
<dbReference type="InterPro" id="IPR023214">
    <property type="entry name" value="HAD_sf"/>
</dbReference>
<dbReference type="SUPFAM" id="SSF56784">
    <property type="entry name" value="HAD-like"/>
    <property type="match status" value="1"/>
</dbReference>
<gene>
    <name evidence="1" type="ORF">R5R35_006959</name>
</gene>
<dbReference type="AlphaFoldDB" id="A0AAN9ZA86"/>
<reference evidence="1 2" key="1">
    <citation type="submission" date="2024-03" db="EMBL/GenBank/DDBJ databases">
        <title>The genome assembly and annotation of the cricket Gryllus longicercus Weissman &amp; Gray.</title>
        <authorList>
            <person name="Szrajer S."/>
            <person name="Gray D."/>
            <person name="Ylla G."/>
        </authorList>
    </citation>
    <scope>NUCLEOTIDE SEQUENCE [LARGE SCALE GENOMIC DNA]</scope>
    <source>
        <strain evidence="1">DAG 2021-001</strain>
        <tissue evidence="1">Whole body minus gut</tissue>
    </source>
</reference>
<protein>
    <recommendedName>
        <fullName evidence="3">Magnesium-dependent phosphatase 1</fullName>
    </recommendedName>
</protein>
<evidence type="ECO:0000313" key="2">
    <source>
        <dbReference type="Proteomes" id="UP001378592"/>
    </source>
</evidence>
<name>A0AAN9ZA86_9ORTH</name>
<dbReference type="EMBL" id="JAZDUA010000089">
    <property type="protein sequence ID" value="KAK7868662.1"/>
    <property type="molecule type" value="Genomic_DNA"/>
</dbReference>
<evidence type="ECO:0000313" key="1">
    <source>
        <dbReference type="EMBL" id="KAK7868662.1"/>
    </source>
</evidence>
<accession>A0AAN9ZA86</accession>
<dbReference type="GO" id="GO:0003993">
    <property type="term" value="F:acid phosphatase activity"/>
    <property type="evidence" value="ECO:0007669"/>
    <property type="project" value="TreeGrafter"/>
</dbReference>
<sequence>MDISSKTPKIIVFDLDRTLWPFQVDKDTTNPFRRTEKNTVEDASGKLVSTFPQVFDILYDLISRGFVLGVASRIEDIMGAYQLLELFNLNSFFTYKEIYPTSKILHFKELHRKTGFPYETMVFFDDDERNIKAVQQLGVQTFQVSKDGIDKKFVLQSLNLDSSH</sequence>
<dbReference type="Proteomes" id="UP001378592">
    <property type="component" value="Unassembled WGS sequence"/>
</dbReference>
<keyword evidence="2" id="KW-1185">Reference proteome</keyword>
<dbReference type="InterPro" id="IPR010033">
    <property type="entry name" value="HAD_SF_ppase_IIIC"/>
</dbReference>
<dbReference type="Gene3D" id="3.40.50.1000">
    <property type="entry name" value="HAD superfamily/HAD-like"/>
    <property type="match status" value="1"/>
</dbReference>
<proteinExistence type="predicted"/>
<evidence type="ECO:0008006" key="3">
    <source>
        <dbReference type="Google" id="ProtNLM"/>
    </source>
</evidence>
<dbReference type="PANTHER" id="PTHR17901:SF14">
    <property type="entry name" value="MAGNESIUM-DEPENDENT PHOSPHATASE 1"/>
    <property type="match status" value="1"/>
</dbReference>
<comment type="caution">
    <text evidence="1">The sequence shown here is derived from an EMBL/GenBank/DDBJ whole genome shotgun (WGS) entry which is preliminary data.</text>
</comment>
<dbReference type="NCBIfam" id="TIGR01681">
    <property type="entry name" value="HAD-SF-IIIC"/>
    <property type="match status" value="1"/>
</dbReference>
<dbReference type="InterPro" id="IPR036412">
    <property type="entry name" value="HAD-like_sf"/>
</dbReference>
<dbReference type="PANTHER" id="PTHR17901">
    <property type="entry name" value="MAGNESIUM-DEPENDENT PHOSPHATASE 1 MDP1"/>
    <property type="match status" value="1"/>
</dbReference>
<dbReference type="SFLD" id="SFLDG01131">
    <property type="entry name" value="C1.5.2:_MDP_Like"/>
    <property type="match status" value="1"/>
</dbReference>
<dbReference type="SFLD" id="SFLDS00003">
    <property type="entry name" value="Haloacid_Dehalogenase"/>
    <property type="match status" value="1"/>
</dbReference>
<dbReference type="Pfam" id="PF12689">
    <property type="entry name" value="Acid_PPase"/>
    <property type="match status" value="1"/>
</dbReference>